<dbReference type="RefSeq" id="XP_023431596.1">
    <property type="nucleotide sequence ID" value="XM_023578615.1"/>
</dbReference>
<name>S0E465_GIBF5</name>
<dbReference type="HOGENOM" id="CLU_2831377_0_0_1"/>
<proteinExistence type="predicted"/>
<dbReference type="EMBL" id="HF679028">
    <property type="protein sequence ID" value="CCT69516.1"/>
    <property type="molecule type" value="Genomic_DNA"/>
</dbReference>
<gene>
    <name evidence="1" type="ORF">FFUJ_05408</name>
</gene>
<dbReference type="GeneID" id="35398887"/>
<accession>S0E465</accession>
<evidence type="ECO:0000313" key="1">
    <source>
        <dbReference type="EMBL" id="CCT69516.1"/>
    </source>
</evidence>
<reference evidence="2" key="1">
    <citation type="journal article" date="2013" name="PLoS Pathog.">
        <title>Deciphering the cryptic genome: genome-wide analyses of the rice pathogen Fusarium fujikuroi reveal complex regulation of secondary metabolism and novel metabolites.</title>
        <authorList>
            <person name="Wiemann P."/>
            <person name="Sieber C.M."/>
            <person name="von Bargen K.W."/>
            <person name="Studt L."/>
            <person name="Niehaus E.M."/>
            <person name="Espino J.J."/>
            <person name="Huss K."/>
            <person name="Michielse C.B."/>
            <person name="Albermann S."/>
            <person name="Wagner D."/>
            <person name="Bergner S.V."/>
            <person name="Connolly L.R."/>
            <person name="Fischer A."/>
            <person name="Reuter G."/>
            <person name="Kleigrewe K."/>
            <person name="Bald T."/>
            <person name="Wingfield B.D."/>
            <person name="Ophir R."/>
            <person name="Freeman S."/>
            <person name="Hippler M."/>
            <person name="Smith K.M."/>
            <person name="Brown D.W."/>
            <person name="Proctor R.H."/>
            <person name="Munsterkotter M."/>
            <person name="Freitag M."/>
            <person name="Humpf H.U."/>
            <person name="Guldener U."/>
            <person name="Tudzynski B."/>
        </authorList>
    </citation>
    <scope>NUCLEOTIDE SEQUENCE [LARGE SCALE GENOMIC DNA]</scope>
    <source>
        <strain evidence="2">CBS 195.34 / IMI 58289 / NRRL A-6831</strain>
    </source>
</reference>
<keyword evidence="2" id="KW-1185">Reference proteome</keyword>
<organism evidence="1 2">
    <name type="scientific">Gibberella fujikuroi (strain CBS 195.34 / IMI 58289 / NRRL A-6831)</name>
    <name type="common">Bakanae and foot rot disease fungus</name>
    <name type="synonym">Fusarium fujikuroi</name>
    <dbReference type="NCBI Taxonomy" id="1279085"/>
    <lineage>
        <taxon>Eukaryota</taxon>
        <taxon>Fungi</taxon>
        <taxon>Dikarya</taxon>
        <taxon>Ascomycota</taxon>
        <taxon>Pezizomycotina</taxon>
        <taxon>Sordariomycetes</taxon>
        <taxon>Hypocreomycetidae</taxon>
        <taxon>Hypocreales</taxon>
        <taxon>Nectriaceae</taxon>
        <taxon>Fusarium</taxon>
        <taxon>Fusarium fujikuroi species complex</taxon>
    </lineage>
</organism>
<evidence type="ECO:0000313" key="2">
    <source>
        <dbReference type="Proteomes" id="UP000016800"/>
    </source>
</evidence>
<dbReference type="AlphaFoldDB" id="S0E465"/>
<sequence>MDLDIHTVKRAEGFLNATEDKNGSCISDDPAEDQLKEMHERPSVRDRPWPLDLLFENSPTRFLSDG</sequence>
<dbReference type="Proteomes" id="UP000016800">
    <property type="component" value="Chromosome VI"/>
</dbReference>
<dbReference type="VEuPathDB" id="FungiDB:FFUJ_05408"/>
<protein>
    <submittedName>
        <fullName evidence="1">Uncharacterized protein</fullName>
    </submittedName>
</protein>